<feature type="transmembrane region" description="Helical" evidence="2">
    <location>
        <begin position="48"/>
        <end position="66"/>
    </location>
</feature>
<comment type="caution">
    <text evidence="3">The sequence shown here is derived from an EMBL/GenBank/DDBJ whole genome shotgun (WGS) entry which is preliminary data.</text>
</comment>
<sequence length="420" mass="47030">MMISFTSRSGGAGNTSGGSGSRRPVRNKSLRGWTTETSDGRLILRRSVLVRYVAMAAAVVGVAWMASTGAQLLGSLMSGFYRSDDMYVLMMLSIPTIWGINVTRRRSVLSESGVEMRRLLFTERRPWTSVLSRFTLSTLDMTAPGSEGGIDRTRIVLVNGDRDDLIRLPGCVLGMTLDDSSNRGSAALRAMLNYVRRHGWIVSDAESVHEDPRLVEARQNHGADKMMRKSRVVFCTPVWRRIKEHLCNGGLFLIGLGVLFILISVQQLFYETTSVSDSDRLYAILFLVLAPVLMAYPIYKIYGCFQRVVVDDRGIRAGRRTCAWPESRSDLFVVGDRIFVVHANGRQIALDGAGVTWGNFRRRQEQLVARCEAIWLWGVAHGVTRESGRYIAVQDEGMQQEREILEKSIGLMIPRRDQSA</sequence>
<gene>
    <name evidence="3" type="ORF">HMPREF1129_2344</name>
</gene>
<reference evidence="3 4" key="1">
    <citation type="submission" date="2012-07" db="EMBL/GenBank/DDBJ databases">
        <authorList>
            <person name="Durkin A.S."/>
            <person name="McCorrison J."/>
            <person name="Torralba M."/>
            <person name="Gillis M."/>
            <person name="Methe B."/>
            <person name="Sutton G."/>
            <person name="Nelson K.E."/>
        </authorList>
    </citation>
    <scope>NUCLEOTIDE SEQUENCE [LARGE SCALE GENOMIC DNA]</scope>
    <source>
        <strain evidence="4">ATCC 12104 / DSM 43013 / CCUG 2238 / JCM 8349 / NCTC 10301 / Howell 279</strain>
    </source>
</reference>
<evidence type="ECO:0000313" key="4">
    <source>
        <dbReference type="Proteomes" id="UP000007814"/>
    </source>
</evidence>
<evidence type="ECO:0000256" key="2">
    <source>
        <dbReference type="SAM" id="Phobius"/>
    </source>
</evidence>
<evidence type="ECO:0000256" key="1">
    <source>
        <dbReference type="SAM" id="MobiDB-lite"/>
    </source>
</evidence>
<dbReference type="EMBL" id="ALJK01000061">
    <property type="protein sequence ID" value="EJN85484.1"/>
    <property type="molecule type" value="Genomic_DNA"/>
</dbReference>
<dbReference type="Proteomes" id="UP000007814">
    <property type="component" value="Unassembled WGS sequence"/>
</dbReference>
<feature type="region of interest" description="Disordered" evidence="1">
    <location>
        <begin position="1"/>
        <end position="31"/>
    </location>
</feature>
<name>J3JKM3_ACTNH</name>
<feature type="transmembrane region" description="Helical" evidence="2">
    <location>
        <begin position="281"/>
        <end position="299"/>
    </location>
</feature>
<feature type="transmembrane region" description="Helical" evidence="2">
    <location>
        <begin position="250"/>
        <end position="269"/>
    </location>
</feature>
<dbReference type="AlphaFoldDB" id="J3JKM3"/>
<proteinExistence type="predicted"/>
<organism evidence="3 4">
    <name type="scientific">Actinomyces naeslundii (strain ATCC 12104 / DSM 43013 / CCUG 2238 / JCM 8349 / NCTC 10301 / Howell 279)</name>
    <dbReference type="NCBI Taxonomy" id="1115803"/>
    <lineage>
        <taxon>Bacteria</taxon>
        <taxon>Bacillati</taxon>
        <taxon>Actinomycetota</taxon>
        <taxon>Actinomycetes</taxon>
        <taxon>Actinomycetales</taxon>
        <taxon>Actinomycetaceae</taxon>
        <taxon>Actinomyces</taxon>
    </lineage>
</organism>
<feature type="transmembrane region" description="Helical" evidence="2">
    <location>
        <begin position="86"/>
        <end position="103"/>
    </location>
</feature>
<keyword evidence="2" id="KW-1133">Transmembrane helix</keyword>
<evidence type="ECO:0000313" key="3">
    <source>
        <dbReference type="EMBL" id="EJN85484.1"/>
    </source>
</evidence>
<feature type="compositionally biased region" description="Gly residues" evidence="1">
    <location>
        <begin position="10"/>
        <end position="20"/>
    </location>
</feature>
<protein>
    <submittedName>
        <fullName evidence="3">Uncharacterized protein</fullName>
    </submittedName>
</protein>
<dbReference type="eggNOG" id="ENOG5031ZAQ">
    <property type="taxonomic scope" value="Bacteria"/>
</dbReference>
<keyword evidence="2" id="KW-0472">Membrane</keyword>
<keyword evidence="2" id="KW-0812">Transmembrane</keyword>
<accession>J3JKM3</accession>